<accession>A0A2M7TLY8</accession>
<gene>
    <name evidence="1" type="ORF">COY32_00415</name>
</gene>
<sequence length="85" mass="9516">MQTQTITVRLDKISTNLLKTATQNKKQTSSDIVRKALKAYLQKPSTSQNGAEFLTAMAKDAQDAKQSAPMDTIKNMDDYLYQKTT</sequence>
<protein>
    <submittedName>
        <fullName evidence="1">Uncharacterized protein</fullName>
    </submittedName>
</protein>
<dbReference type="Proteomes" id="UP000228920">
    <property type="component" value="Unassembled WGS sequence"/>
</dbReference>
<proteinExistence type="predicted"/>
<name>A0A2M7TLY8_UNCKA</name>
<evidence type="ECO:0000313" key="2">
    <source>
        <dbReference type="Proteomes" id="UP000228920"/>
    </source>
</evidence>
<dbReference type="EMBL" id="PFNL01000008">
    <property type="protein sequence ID" value="PIZ48168.1"/>
    <property type="molecule type" value="Genomic_DNA"/>
</dbReference>
<evidence type="ECO:0000313" key="1">
    <source>
        <dbReference type="EMBL" id="PIZ48168.1"/>
    </source>
</evidence>
<reference evidence="2" key="1">
    <citation type="submission" date="2017-09" db="EMBL/GenBank/DDBJ databases">
        <title>Depth-based differentiation of microbial function through sediment-hosted aquifers and enrichment of novel symbionts in the deep terrestrial subsurface.</title>
        <authorList>
            <person name="Probst A.J."/>
            <person name="Ladd B."/>
            <person name="Jarett J.K."/>
            <person name="Geller-Mcgrath D.E."/>
            <person name="Sieber C.M.K."/>
            <person name="Emerson J.B."/>
            <person name="Anantharaman K."/>
            <person name="Thomas B.C."/>
            <person name="Malmstrom R."/>
            <person name="Stieglmeier M."/>
            <person name="Klingl A."/>
            <person name="Woyke T."/>
            <person name="Ryan C.M."/>
            <person name="Banfield J.F."/>
        </authorList>
    </citation>
    <scope>NUCLEOTIDE SEQUENCE [LARGE SCALE GENOMIC DNA]</scope>
</reference>
<organism evidence="1 2">
    <name type="scientific">candidate division WWE3 bacterium CG_4_10_14_0_2_um_filter_41_14</name>
    <dbReference type="NCBI Taxonomy" id="1975072"/>
    <lineage>
        <taxon>Bacteria</taxon>
        <taxon>Katanobacteria</taxon>
    </lineage>
</organism>
<comment type="caution">
    <text evidence="1">The sequence shown here is derived from an EMBL/GenBank/DDBJ whole genome shotgun (WGS) entry which is preliminary data.</text>
</comment>
<dbReference type="AlphaFoldDB" id="A0A2M7TLY8"/>